<name>A0ABQ4DRR8_9CELL</name>
<sequence>MDESRGGRVARGTVERPGPEVPRAGAGPVRSGRERAGRGGTDVLHATTPSRDNAGGLPTTVAPRTAPVDGDVHALGTARPAEVRRLSRRWGGPGSASS</sequence>
<accession>A0ABQ4DRR8</accession>
<protein>
    <submittedName>
        <fullName evidence="2">Uncharacterized protein</fullName>
    </submittedName>
</protein>
<evidence type="ECO:0000313" key="2">
    <source>
        <dbReference type="EMBL" id="GIG41646.1"/>
    </source>
</evidence>
<feature type="region of interest" description="Disordered" evidence="1">
    <location>
        <begin position="1"/>
        <end position="72"/>
    </location>
</feature>
<evidence type="ECO:0000256" key="1">
    <source>
        <dbReference type="SAM" id="MobiDB-lite"/>
    </source>
</evidence>
<dbReference type="EMBL" id="BONP01000032">
    <property type="protein sequence ID" value="GIG41646.1"/>
    <property type="molecule type" value="Genomic_DNA"/>
</dbReference>
<proteinExistence type="predicted"/>
<evidence type="ECO:0000313" key="3">
    <source>
        <dbReference type="Proteomes" id="UP000614741"/>
    </source>
</evidence>
<dbReference type="Proteomes" id="UP000614741">
    <property type="component" value="Unassembled WGS sequence"/>
</dbReference>
<keyword evidence="3" id="KW-1185">Reference proteome</keyword>
<comment type="caution">
    <text evidence="2">The sequence shown here is derived from an EMBL/GenBank/DDBJ whole genome shotgun (WGS) entry which is preliminary data.</text>
</comment>
<gene>
    <name evidence="2" type="ORF">Cph01nite_34080</name>
</gene>
<organism evidence="2 3">
    <name type="scientific">Cellulomonas phragmiteti</name>
    <dbReference type="NCBI Taxonomy" id="478780"/>
    <lineage>
        <taxon>Bacteria</taxon>
        <taxon>Bacillati</taxon>
        <taxon>Actinomycetota</taxon>
        <taxon>Actinomycetes</taxon>
        <taxon>Micrococcales</taxon>
        <taxon>Cellulomonadaceae</taxon>
        <taxon>Cellulomonas</taxon>
    </lineage>
</organism>
<reference evidence="2 3" key="1">
    <citation type="submission" date="2021-01" db="EMBL/GenBank/DDBJ databases">
        <title>Whole genome shotgun sequence of Cellulomonas phragmiteti NBRC 110785.</title>
        <authorList>
            <person name="Komaki H."/>
            <person name="Tamura T."/>
        </authorList>
    </citation>
    <scope>NUCLEOTIDE SEQUENCE [LARGE SCALE GENOMIC DNA]</scope>
    <source>
        <strain evidence="2 3">NBRC 110785</strain>
    </source>
</reference>